<dbReference type="GO" id="GO:0005886">
    <property type="term" value="C:plasma membrane"/>
    <property type="evidence" value="ECO:0007669"/>
    <property type="project" value="TreeGrafter"/>
</dbReference>
<evidence type="ECO:0000259" key="6">
    <source>
        <dbReference type="Pfam" id="PF01699"/>
    </source>
</evidence>
<evidence type="ECO:0000256" key="4">
    <source>
        <dbReference type="ARBA" id="ARBA00023136"/>
    </source>
</evidence>
<gene>
    <name evidence="7" type="ORF">HJA_04201</name>
</gene>
<dbReference type="InterPro" id="IPR044880">
    <property type="entry name" value="NCX_ion-bd_dom_sf"/>
</dbReference>
<keyword evidence="3 5" id="KW-1133">Transmembrane helix</keyword>
<dbReference type="PATRIC" id="fig|1280952.3.peg.832"/>
<protein>
    <submittedName>
        <fullName evidence="7">K+-dependent Na+/Ca+ exchanger-like protein</fullName>
    </submittedName>
</protein>
<name>A0A059FIN4_9PROT</name>
<reference evidence="7 8" key="1">
    <citation type="journal article" date="2014" name="Antonie Van Leeuwenhoek">
        <title>Hyphomonas beringensis sp. nov. and Hyphomonas chukchiensis sp. nov., isolated from surface seawater of the Bering Sea and Chukchi Sea.</title>
        <authorList>
            <person name="Li C."/>
            <person name="Lai Q."/>
            <person name="Li G."/>
            <person name="Dong C."/>
            <person name="Wang J."/>
            <person name="Liao Y."/>
            <person name="Shao Z."/>
        </authorList>
    </citation>
    <scope>NUCLEOTIDE SEQUENCE [LARGE SCALE GENOMIC DNA]</scope>
    <source>
        <strain evidence="7 8">VP2</strain>
    </source>
</reference>
<feature type="transmembrane region" description="Helical" evidence="5">
    <location>
        <begin position="241"/>
        <end position="263"/>
    </location>
</feature>
<proteinExistence type="predicted"/>
<dbReference type="InterPro" id="IPR004481">
    <property type="entry name" value="K/Na/Ca-exchanger"/>
</dbReference>
<comment type="subcellular location">
    <subcellularLocation>
        <location evidence="1">Membrane</location>
        <topology evidence="1">Multi-pass membrane protein</topology>
    </subcellularLocation>
</comment>
<feature type="transmembrane region" description="Helical" evidence="5">
    <location>
        <begin position="101"/>
        <end position="119"/>
    </location>
</feature>
<feature type="transmembrane region" description="Helical" evidence="5">
    <location>
        <begin position="63"/>
        <end position="89"/>
    </location>
</feature>
<dbReference type="Pfam" id="PF01699">
    <property type="entry name" value="Na_Ca_ex"/>
    <property type="match status" value="2"/>
</dbReference>
<feature type="transmembrane region" description="Helical" evidence="5">
    <location>
        <begin position="125"/>
        <end position="144"/>
    </location>
</feature>
<feature type="transmembrane region" description="Helical" evidence="5">
    <location>
        <begin position="315"/>
        <end position="333"/>
    </location>
</feature>
<dbReference type="PANTHER" id="PTHR10846:SF8">
    <property type="entry name" value="INNER MEMBRANE PROTEIN YRBG"/>
    <property type="match status" value="1"/>
</dbReference>
<organism evidence="7 8">
    <name type="scientific">Hyphomonas jannaschiana VP2</name>
    <dbReference type="NCBI Taxonomy" id="1280952"/>
    <lineage>
        <taxon>Bacteria</taxon>
        <taxon>Pseudomonadati</taxon>
        <taxon>Pseudomonadota</taxon>
        <taxon>Alphaproteobacteria</taxon>
        <taxon>Hyphomonadales</taxon>
        <taxon>Hyphomonadaceae</taxon>
        <taxon>Hyphomonas</taxon>
    </lineage>
</organism>
<dbReference type="OrthoDB" id="9794225at2"/>
<dbReference type="EMBL" id="ARYJ01000002">
    <property type="protein sequence ID" value="KCZ90401.1"/>
    <property type="molecule type" value="Genomic_DNA"/>
</dbReference>
<evidence type="ECO:0000256" key="2">
    <source>
        <dbReference type="ARBA" id="ARBA00022692"/>
    </source>
</evidence>
<sequence>MDYLLVLAGLVLLIFGGEGLVRGSVAVARKLNISELVIGLTLVGCGTSMPELVTSLRAIDTGAVGISIGNVMGSNIANILLVLGAAALVKPILTNPGALKRDAAVVIGATAALCWLIWLDAFTRLSGFLLVTALVLYIILSLVADMKGNTPEAEMHAGEGEMVEAPYGIVKGLLIALAGLVGIVFGARFMVDGAVGIARDIGVSEAVIGMSIVAVGTSLPELATSLVAARSGKADVALGNIIGSNIFNILGILGVTALIHPFSVMQNHAGDIAGEAMQGGGQSIVTSTDVGALVLSLFFLFLFGMTGKRIARWEGGLLLAGYALYMGLLFNIIPVPALL</sequence>
<accession>A0A059FIN4</accession>
<feature type="domain" description="Sodium/calcium exchanger membrane region" evidence="6">
    <location>
        <begin position="172"/>
        <end position="329"/>
    </location>
</feature>
<evidence type="ECO:0000256" key="1">
    <source>
        <dbReference type="ARBA" id="ARBA00004141"/>
    </source>
</evidence>
<dbReference type="InterPro" id="IPR004837">
    <property type="entry name" value="NaCa_Exmemb"/>
</dbReference>
<dbReference type="PANTHER" id="PTHR10846">
    <property type="entry name" value="SODIUM/POTASSIUM/CALCIUM EXCHANGER"/>
    <property type="match status" value="1"/>
</dbReference>
<dbReference type="GO" id="GO:0008273">
    <property type="term" value="F:calcium, potassium:sodium antiporter activity"/>
    <property type="evidence" value="ECO:0007669"/>
    <property type="project" value="TreeGrafter"/>
</dbReference>
<dbReference type="eggNOG" id="COG0530">
    <property type="taxonomic scope" value="Bacteria"/>
</dbReference>
<keyword evidence="8" id="KW-1185">Reference proteome</keyword>
<dbReference type="GO" id="GO:0005262">
    <property type="term" value="F:calcium channel activity"/>
    <property type="evidence" value="ECO:0007669"/>
    <property type="project" value="TreeGrafter"/>
</dbReference>
<comment type="caution">
    <text evidence="7">The sequence shown here is derived from an EMBL/GenBank/DDBJ whole genome shotgun (WGS) entry which is preliminary data.</text>
</comment>
<dbReference type="Gene3D" id="1.20.1420.30">
    <property type="entry name" value="NCX, central ion-binding region"/>
    <property type="match status" value="1"/>
</dbReference>
<evidence type="ECO:0000256" key="3">
    <source>
        <dbReference type="ARBA" id="ARBA00022989"/>
    </source>
</evidence>
<evidence type="ECO:0000256" key="5">
    <source>
        <dbReference type="SAM" id="Phobius"/>
    </source>
</evidence>
<dbReference type="AlphaFoldDB" id="A0A059FIN4"/>
<dbReference type="STRING" id="1280952.HJA_04201"/>
<evidence type="ECO:0000313" key="7">
    <source>
        <dbReference type="EMBL" id="KCZ90401.1"/>
    </source>
</evidence>
<feature type="transmembrane region" description="Helical" evidence="5">
    <location>
        <begin position="165"/>
        <end position="187"/>
    </location>
</feature>
<dbReference type="RefSeq" id="WP_035578575.1">
    <property type="nucleotide sequence ID" value="NZ_ARYJ01000002.1"/>
</dbReference>
<dbReference type="GO" id="GO:0006874">
    <property type="term" value="P:intracellular calcium ion homeostasis"/>
    <property type="evidence" value="ECO:0007669"/>
    <property type="project" value="TreeGrafter"/>
</dbReference>
<keyword evidence="4 5" id="KW-0472">Membrane</keyword>
<keyword evidence="2 5" id="KW-0812">Transmembrane</keyword>
<evidence type="ECO:0000313" key="8">
    <source>
        <dbReference type="Proteomes" id="UP000024816"/>
    </source>
</evidence>
<dbReference type="Proteomes" id="UP000024816">
    <property type="component" value="Unassembled WGS sequence"/>
</dbReference>
<feature type="transmembrane region" description="Helical" evidence="5">
    <location>
        <begin position="283"/>
        <end position="303"/>
    </location>
</feature>
<feature type="transmembrane region" description="Helical" evidence="5">
    <location>
        <begin position="207"/>
        <end position="229"/>
    </location>
</feature>
<feature type="domain" description="Sodium/calcium exchanger membrane region" evidence="6">
    <location>
        <begin position="3"/>
        <end position="142"/>
    </location>
</feature>
<dbReference type="NCBIfam" id="TIGR00367">
    <property type="entry name" value="calcium/sodium antiporter"/>
    <property type="match status" value="1"/>
</dbReference>